<dbReference type="EMBL" id="JAIOIU010000081">
    <property type="protein sequence ID" value="MBZ0159803.1"/>
    <property type="molecule type" value="Genomic_DNA"/>
</dbReference>
<evidence type="ECO:0000313" key="2">
    <source>
        <dbReference type="EMBL" id="MBZ0159803.1"/>
    </source>
</evidence>
<accession>A0AAJ1AIS3</accession>
<dbReference type="Pfam" id="PF02559">
    <property type="entry name" value="CarD_TRCF_RID"/>
    <property type="match status" value="1"/>
</dbReference>
<evidence type="ECO:0000259" key="1">
    <source>
        <dbReference type="SMART" id="SM01058"/>
    </source>
</evidence>
<dbReference type="SUPFAM" id="SSF141259">
    <property type="entry name" value="CarD-like"/>
    <property type="match status" value="1"/>
</dbReference>
<reference evidence="2 3" key="1">
    <citation type="journal article" date="2021" name="bioRxiv">
        <title>Unraveling nitrogen, sulfur and carbon metabolic pathways and microbial community transcriptional responses to substrate deprivation and toxicity stresses in a bioreactor mimicking anoxic brackish coastal sediment conditions.</title>
        <authorList>
            <person name="Martins P.D."/>
            <person name="Echeveste M.J."/>
            <person name="Arshad A."/>
            <person name="Kurth J."/>
            <person name="Ouboter H."/>
            <person name="Jetten M.S.M."/>
            <person name="Welte C.U."/>
        </authorList>
    </citation>
    <scope>NUCLEOTIDE SEQUENCE [LARGE SCALE GENOMIC DNA]</scope>
    <source>
        <strain evidence="2">MAG_38</strain>
    </source>
</reference>
<dbReference type="InterPro" id="IPR048792">
    <property type="entry name" value="CarD_C"/>
</dbReference>
<dbReference type="InterPro" id="IPR003711">
    <property type="entry name" value="CarD-like/TRCF_RID"/>
</dbReference>
<dbReference type="InterPro" id="IPR042215">
    <property type="entry name" value="CarD-like_C"/>
</dbReference>
<name>A0AAJ1AIS3_9BACT</name>
<dbReference type="Gene3D" id="2.40.10.170">
    <property type="match status" value="1"/>
</dbReference>
<sequence>MMYRTGTKVVYPTHGVGWIEAIEKKEVAGGLQPFYVVRIIGNGMTILVPTQNAKRVGLRAVIEPSEIPKVLAILKKNDLKISSNWNRRFKDNLERIRTGSLFEVALVLRKLVLLQKERCLSFGEKTMLENVRRLIVSEISHASGIDQEGARALVEQAVGNH</sequence>
<dbReference type="AlphaFoldDB" id="A0AAJ1AIS3"/>
<dbReference type="GO" id="GO:0009303">
    <property type="term" value="P:rRNA transcription"/>
    <property type="evidence" value="ECO:0007669"/>
    <property type="project" value="TreeGrafter"/>
</dbReference>
<dbReference type="SMART" id="SM01058">
    <property type="entry name" value="CarD_TRCF"/>
    <property type="match status" value="1"/>
</dbReference>
<dbReference type="InterPro" id="IPR036101">
    <property type="entry name" value="CarD-like/TRCF_RID_sf"/>
</dbReference>
<protein>
    <submittedName>
        <fullName evidence="2">CarD family transcriptional regulator</fullName>
    </submittedName>
</protein>
<evidence type="ECO:0000313" key="3">
    <source>
        <dbReference type="Proteomes" id="UP001197609"/>
    </source>
</evidence>
<comment type="caution">
    <text evidence="2">The sequence shown here is derived from an EMBL/GenBank/DDBJ whole genome shotgun (WGS) entry which is preliminary data.</text>
</comment>
<dbReference type="Pfam" id="PF21095">
    <property type="entry name" value="CarD_C"/>
    <property type="match status" value="1"/>
</dbReference>
<gene>
    <name evidence="2" type="ORF">K8G79_06690</name>
</gene>
<dbReference type="Gene3D" id="1.20.58.1290">
    <property type="entry name" value="CarD-like, C-terminal domain"/>
    <property type="match status" value="1"/>
</dbReference>
<dbReference type="PANTHER" id="PTHR38447">
    <property type="entry name" value="TRANSCRIPTION FACTOR YDEB-RELATED"/>
    <property type="match status" value="1"/>
</dbReference>
<organism evidence="2 3">
    <name type="scientific">Candidatus Methylomirabilis tolerans</name>
    <dbReference type="NCBI Taxonomy" id="3123416"/>
    <lineage>
        <taxon>Bacteria</taxon>
        <taxon>Candidatus Methylomirabilota</taxon>
        <taxon>Candidatus Methylomirabilia</taxon>
        <taxon>Candidatus Methylomirabilales</taxon>
        <taxon>Candidatus Methylomirabilaceae</taxon>
        <taxon>Candidatus Methylomirabilis</taxon>
    </lineage>
</organism>
<feature type="domain" description="CarD-like/TRCF RNAP-interacting" evidence="1">
    <location>
        <begin position="2"/>
        <end position="112"/>
    </location>
</feature>
<dbReference type="Proteomes" id="UP001197609">
    <property type="component" value="Unassembled WGS sequence"/>
</dbReference>
<dbReference type="InterPro" id="IPR052531">
    <property type="entry name" value="CarD-like_regulator"/>
</dbReference>
<dbReference type="PANTHER" id="PTHR38447:SF1">
    <property type="entry name" value="RNA POLYMERASE-BINDING TRANSCRIPTION FACTOR CARD"/>
    <property type="match status" value="1"/>
</dbReference>
<proteinExistence type="predicted"/>